<protein>
    <submittedName>
        <fullName evidence="2">Uncharacterized protein</fullName>
    </submittedName>
</protein>
<evidence type="ECO:0000313" key="2">
    <source>
        <dbReference type="EMBL" id="KAK2022595.1"/>
    </source>
</evidence>
<sequence length="267" mass="28216">MCQGAVWDALSQLTKGNDASAPDTRESDAEQDEEVPGRRDEPSTPHTPTMPRTPRTTMSPQTPTTGGQDLPPLPSTQWFDLTDAGDRRGAIENLSLIACLSRAVTLGGYNSTTSLNHNTGEESLGSRQIQSNRISESTLLILGTQESDEQSNRSSQQPLMSHIFHGQMIHSRPMSMPSEHSSPDAAQGGGFSTTWSTITQTTGPSIVSVPGANTGGPGSASILHHCEPGDYDFVNSINSGGPMTVQSEIDAPTEGSGASRKANKAID</sequence>
<comment type="caution">
    <text evidence="2">The sequence shown here is derived from an EMBL/GenBank/DDBJ whole genome shotgun (WGS) entry which is preliminary data.</text>
</comment>
<feature type="compositionally biased region" description="Polar residues" evidence="1">
    <location>
        <begin position="237"/>
        <end position="247"/>
    </location>
</feature>
<organism evidence="2 3">
    <name type="scientific">Colletotrichum zoysiae</name>
    <dbReference type="NCBI Taxonomy" id="1216348"/>
    <lineage>
        <taxon>Eukaryota</taxon>
        <taxon>Fungi</taxon>
        <taxon>Dikarya</taxon>
        <taxon>Ascomycota</taxon>
        <taxon>Pezizomycotina</taxon>
        <taxon>Sordariomycetes</taxon>
        <taxon>Hypocreomycetidae</taxon>
        <taxon>Glomerellales</taxon>
        <taxon>Glomerellaceae</taxon>
        <taxon>Colletotrichum</taxon>
        <taxon>Colletotrichum graminicola species complex</taxon>
    </lineage>
</organism>
<evidence type="ECO:0000256" key="1">
    <source>
        <dbReference type="SAM" id="MobiDB-lite"/>
    </source>
</evidence>
<accession>A0AAD9H531</accession>
<feature type="region of interest" description="Disordered" evidence="1">
    <location>
        <begin position="237"/>
        <end position="267"/>
    </location>
</feature>
<feature type="region of interest" description="Disordered" evidence="1">
    <location>
        <begin position="172"/>
        <end position="213"/>
    </location>
</feature>
<feature type="compositionally biased region" description="Low complexity" evidence="1">
    <location>
        <begin position="44"/>
        <end position="68"/>
    </location>
</feature>
<dbReference type="AlphaFoldDB" id="A0AAD9H531"/>
<dbReference type="EMBL" id="MU843036">
    <property type="protein sequence ID" value="KAK2022595.1"/>
    <property type="molecule type" value="Genomic_DNA"/>
</dbReference>
<gene>
    <name evidence="2" type="ORF">LX32DRAFT_709837</name>
</gene>
<dbReference type="Proteomes" id="UP001232148">
    <property type="component" value="Unassembled WGS sequence"/>
</dbReference>
<proteinExistence type="predicted"/>
<keyword evidence="3" id="KW-1185">Reference proteome</keyword>
<feature type="region of interest" description="Disordered" evidence="1">
    <location>
        <begin position="1"/>
        <end position="81"/>
    </location>
</feature>
<evidence type="ECO:0000313" key="3">
    <source>
        <dbReference type="Proteomes" id="UP001232148"/>
    </source>
</evidence>
<feature type="compositionally biased region" description="Low complexity" evidence="1">
    <location>
        <begin position="193"/>
        <end position="202"/>
    </location>
</feature>
<reference evidence="2" key="1">
    <citation type="submission" date="2021-06" db="EMBL/GenBank/DDBJ databases">
        <title>Comparative genomics, transcriptomics and evolutionary studies reveal genomic signatures of adaptation to plant cell wall in hemibiotrophic fungi.</title>
        <authorList>
            <consortium name="DOE Joint Genome Institute"/>
            <person name="Baroncelli R."/>
            <person name="Diaz J.F."/>
            <person name="Benocci T."/>
            <person name="Peng M."/>
            <person name="Battaglia E."/>
            <person name="Haridas S."/>
            <person name="Andreopoulos W."/>
            <person name="Labutti K."/>
            <person name="Pangilinan J."/>
            <person name="Floch G.L."/>
            <person name="Makela M.R."/>
            <person name="Henrissat B."/>
            <person name="Grigoriev I.V."/>
            <person name="Crouch J.A."/>
            <person name="De Vries R.P."/>
            <person name="Sukno S.A."/>
            <person name="Thon M.R."/>
        </authorList>
    </citation>
    <scope>NUCLEOTIDE SEQUENCE</scope>
    <source>
        <strain evidence="2">MAFF235873</strain>
    </source>
</reference>
<name>A0AAD9H531_9PEZI</name>